<name>A0ABN6KAV7_9ACTO</name>
<gene>
    <name evidence="1" type="ORF">MANAM107_25760</name>
</gene>
<evidence type="ECO:0000313" key="2">
    <source>
        <dbReference type="Proteomes" id="UP000824496"/>
    </source>
</evidence>
<evidence type="ECO:0000313" key="1">
    <source>
        <dbReference type="EMBL" id="BDA65742.1"/>
    </source>
</evidence>
<proteinExistence type="predicted"/>
<sequence>MRYKSTTGLCDEDVDELVRRIGQVLESRGQSLLGYRLGLRQQVELTLEAYSQAEASSL</sequence>
<protein>
    <submittedName>
        <fullName evidence="1">Uncharacterized protein</fullName>
    </submittedName>
</protein>
<accession>A0ABN6KAV7</accession>
<dbReference type="Proteomes" id="UP000824496">
    <property type="component" value="Chromosome"/>
</dbReference>
<dbReference type="RefSeq" id="WP_223909457.1">
    <property type="nucleotide sequence ID" value="NZ_AP025017.1"/>
</dbReference>
<dbReference type="EMBL" id="AP025017">
    <property type="protein sequence ID" value="BDA65742.1"/>
    <property type="molecule type" value="Genomic_DNA"/>
</dbReference>
<keyword evidence="2" id="KW-1185">Reference proteome</keyword>
<organism evidence="1 2">
    <name type="scientific">Actinomyces capricornis</name>
    <dbReference type="NCBI Taxonomy" id="2755559"/>
    <lineage>
        <taxon>Bacteria</taxon>
        <taxon>Bacillati</taxon>
        <taxon>Actinomycetota</taxon>
        <taxon>Actinomycetes</taxon>
        <taxon>Actinomycetales</taxon>
        <taxon>Actinomycetaceae</taxon>
        <taxon>Actinomyces</taxon>
    </lineage>
</organism>
<reference evidence="1 2" key="1">
    <citation type="submission" date="2021-08" db="EMBL/GenBank/DDBJ databases">
        <title>Whole genome sequence of novel Actinomyces species strain MAS-1.</title>
        <authorList>
            <person name="Saito M."/>
            <person name="Kuwahara N."/>
            <person name="Takizawa T."/>
            <person name="Gotouda H."/>
            <person name="Ochiai T."/>
        </authorList>
    </citation>
    <scope>NUCLEOTIDE SEQUENCE [LARGE SCALE GENOMIC DNA]</scope>
    <source>
        <strain evidence="1 2">MAS-1</strain>
    </source>
</reference>